<comment type="caution">
    <text evidence="7">The sequence shown here is derived from an EMBL/GenBank/DDBJ whole genome shotgun (WGS) entry which is preliminary data.</text>
</comment>
<dbReference type="InterPro" id="IPR001314">
    <property type="entry name" value="Peptidase_S1A"/>
</dbReference>
<dbReference type="OrthoDB" id="10059102at2759"/>
<feature type="domain" description="Peptidase S1" evidence="6">
    <location>
        <begin position="76"/>
        <end position="305"/>
    </location>
</feature>
<keyword evidence="7" id="KW-0812">Transmembrane</keyword>
<evidence type="ECO:0000256" key="2">
    <source>
        <dbReference type="ARBA" id="ARBA00023026"/>
    </source>
</evidence>
<evidence type="ECO:0000256" key="4">
    <source>
        <dbReference type="RuleBase" id="RU363034"/>
    </source>
</evidence>
<dbReference type="PROSITE" id="PS00134">
    <property type="entry name" value="TRYPSIN_HIS"/>
    <property type="match status" value="1"/>
</dbReference>
<dbReference type="GO" id="GO:0006508">
    <property type="term" value="P:proteolysis"/>
    <property type="evidence" value="ECO:0007669"/>
    <property type="project" value="UniProtKB-KW"/>
</dbReference>
<evidence type="ECO:0000256" key="1">
    <source>
        <dbReference type="ARBA" id="ARBA00007664"/>
    </source>
</evidence>
<dbReference type="PRINTS" id="PR00722">
    <property type="entry name" value="CHYMOTRYPSIN"/>
</dbReference>
<reference evidence="7" key="1">
    <citation type="submission" date="2020-06" db="EMBL/GenBank/DDBJ databases">
        <authorList>
            <consortium name="Plant Systems Biology data submission"/>
        </authorList>
    </citation>
    <scope>NUCLEOTIDE SEQUENCE</scope>
    <source>
        <strain evidence="7">D6</strain>
    </source>
</reference>
<dbReference type="Pfam" id="PF00089">
    <property type="entry name" value="Trypsin"/>
    <property type="match status" value="1"/>
</dbReference>
<evidence type="ECO:0000256" key="5">
    <source>
        <dbReference type="SAM" id="SignalP"/>
    </source>
</evidence>
<dbReference type="PANTHER" id="PTHR24276">
    <property type="entry name" value="POLYSERASE-RELATED"/>
    <property type="match status" value="1"/>
</dbReference>
<evidence type="ECO:0000313" key="7">
    <source>
        <dbReference type="EMBL" id="CAB9504569.1"/>
    </source>
</evidence>
<dbReference type="InterPro" id="IPR018114">
    <property type="entry name" value="TRYPSIN_HIS"/>
</dbReference>
<dbReference type="PROSITE" id="PS50240">
    <property type="entry name" value="TRYPSIN_DOM"/>
    <property type="match status" value="1"/>
</dbReference>
<dbReference type="InterPro" id="IPR001254">
    <property type="entry name" value="Trypsin_dom"/>
</dbReference>
<dbReference type="PROSITE" id="PS00135">
    <property type="entry name" value="TRYPSIN_SER"/>
    <property type="match status" value="1"/>
</dbReference>
<dbReference type="InterPro" id="IPR033116">
    <property type="entry name" value="TRYPSIN_SER"/>
</dbReference>
<gene>
    <name evidence="7" type="ORF">SEMRO_201_G085040.1</name>
</gene>
<keyword evidence="5" id="KW-0732">Signal</keyword>
<keyword evidence="4 7" id="KW-0645">Protease</keyword>
<keyword evidence="2" id="KW-0843">Virulence</keyword>
<protein>
    <submittedName>
        <fullName evidence="7">Transmembrane protease serine</fullName>
    </submittedName>
</protein>
<dbReference type="InterPro" id="IPR009003">
    <property type="entry name" value="Peptidase_S1_PA"/>
</dbReference>
<evidence type="ECO:0000256" key="3">
    <source>
        <dbReference type="ARBA" id="ARBA00023157"/>
    </source>
</evidence>
<dbReference type="Proteomes" id="UP001153069">
    <property type="component" value="Unassembled WGS sequence"/>
</dbReference>
<accession>A0A9N8DPN9</accession>
<dbReference type="CDD" id="cd00190">
    <property type="entry name" value="Tryp_SPc"/>
    <property type="match status" value="1"/>
</dbReference>
<dbReference type="InterPro" id="IPR050430">
    <property type="entry name" value="Peptidase_S1"/>
</dbReference>
<keyword evidence="8" id="KW-1185">Reference proteome</keyword>
<dbReference type="PANTHER" id="PTHR24276:SF91">
    <property type="entry name" value="AT26814P-RELATED"/>
    <property type="match status" value="1"/>
</dbReference>
<keyword evidence="3" id="KW-1015">Disulfide bond</keyword>
<keyword evidence="4" id="KW-0378">Hydrolase</keyword>
<sequence length="613" mass="65807">MMTRIPSLSLSALLLLPLSSVVMGGETVVDKVALGSNLAAEDNPITRPMTLSEKIKLQKSYASEPTFPGMGIDDRVVGGSPVTSQSEYPFFVEWESAACGASLIHDDIALSAAHCESRTNPFSTRVFINGLTSAGGVFRNVAQQLSHPLYNGDDKDYDFMILKLDSSGLVNPDGSSTGASLVTINEDSDNPQPGDPLMAVGFGLTEEGNQQTSSVLNDVEVLYVDDDQCMSQYGSGTYVPDLMFCAGVSGGGKDTCQGDSGGPILDANDKQVGVVSFGIGCARATHNGVYARVSAVSEWIQDMVCQLSDDPPAGCKNKPAQNGNGDVTITMNYDSYPKETGIVFVMEAPEPAKGLDDGVDQVLFFQPYQHSNANNMEVKEFNFPNLKKGDYRLLVGDQGRDGNCCAYGQGSFSITDNNNNVVVHTNDGQFGEFVQVNINVAPNGDVTFISETANYDNSWEGADAIPNYPQAVDQAWPGPVPLQLGGLNINIKFDRYPAENTWTFAKRNGNSANFNVIESFDGATLGKSNDMVSTQLGTIDEGWYRLVIEDVGADGFCCNFRRGWASITGYILSTRKSGLVWGTNGEIGSSITVYLEMNAEGYIKKITDDLSTI</sequence>
<evidence type="ECO:0000259" key="6">
    <source>
        <dbReference type="PROSITE" id="PS50240"/>
    </source>
</evidence>
<dbReference type="AlphaFoldDB" id="A0A9N8DPN9"/>
<dbReference type="SUPFAM" id="SSF50494">
    <property type="entry name" value="Trypsin-like serine proteases"/>
    <property type="match status" value="1"/>
</dbReference>
<dbReference type="EMBL" id="CAICTM010000200">
    <property type="protein sequence ID" value="CAB9504569.1"/>
    <property type="molecule type" value="Genomic_DNA"/>
</dbReference>
<dbReference type="GO" id="GO:0004252">
    <property type="term" value="F:serine-type endopeptidase activity"/>
    <property type="evidence" value="ECO:0007669"/>
    <property type="project" value="InterPro"/>
</dbReference>
<feature type="signal peptide" evidence="5">
    <location>
        <begin position="1"/>
        <end position="24"/>
    </location>
</feature>
<comment type="similarity">
    <text evidence="1">Belongs to the peptidase S1 family.</text>
</comment>
<keyword evidence="7" id="KW-0472">Membrane</keyword>
<dbReference type="FunFam" id="2.40.10.10:FF:000002">
    <property type="entry name" value="Transmembrane protease serine"/>
    <property type="match status" value="1"/>
</dbReference>
<keyword evidence="4" id="KW-0720">Serine protease</keyword>
<dbReference type="InterPro" id="IPR043504">
    <property type="entry name" value="Peptidase_S1_PA_chymotrypsin"/>
</dbReference>
<organism evidence="7 8">
    <name type="scientific">Seminavis robusta</name>
    <dbReference type="NCBI Taxonomy" id="568900"/>
    <lineage>
        <taxon>Eukaryota</taxon>
        <taxon>Sar</taxon>
        <taxon>Stramenopiles</taxon>
        <taxon>Ochrophyta</taxon>
        <taxon>Bacillariophyta</taxon>
        <taxon>Bacillariophyceae</taxon>
        <taxon>Bacillariophycidae</taxon>
        <taxon>Naviculales</taxon>
        <taxon>Naviculaceae</taxon>
        <taxon>Seminavis</taxon>
    </lineage>
</organism>
<evidence type="ECO:0000313" key="8">
    <source>
        <dbReference type="Proteomes" id="UP001153069"/>
    </source>
</evidence>
<dbReference type="SMART" id="SM00020">
    <property type="entry name" value="Tryp_SPc"/>
    <property type="match status" value="1"/>
</dbReference>
<dbReference type="Gene3D" id="2.40.10.10">
    <property type="entry name" value="Trypsin-like serine proteases"/>
    <property type="match status" value="1"/>
</dbReference>
<proteinExistence type="inferred from homology"/>
<name>A0A9N8DPN9_9STRA</name>
<feature type="chain" id="PRO_5040464587" evidence="5">
    <location>
        <begin position="25"/>
        <end position="613"/>
    </location>
</feature>